<sequence>MTTKFFFAAAALFAATSAPAFAQTVKDDGDKTKTTVDGMTTKTKVSDDGKMKVKGKDNDGNSMKATTKPYKGKMAKRMNGDMQAGDMNMKHKGMKHKGMKHDSTGTM</sequence>
<proteinExistence type="predicted"/>
<dbReference type="Proteomes" id="UP001597197">
    <property type="component" value="Unassembled WGS sequence"/>
</dbReference>
<organism evidence="3 4">
    <name type="scientific">Hymenobacter bucti</name>
    <dbReference type="NCBI Taxonomy" id="1844114"/>
    <lineage>
        <taxon>Bacteria</taxon>
        <taxon>Pseudomonadati</taxon>
        <taxon>Bacteroidota</taxon>
        <taxon>Cytophagia</taxon>
        <taxon>Cytophagales</taxon>
        <taxon>Hymenobacteraceae</taxon>
        <taxon>Hymenobacter</taxon>
    </lineage>
</organism>
<name>A0ABW4QY49_9BACT</name>
<evidence type="ECO:0008006" key="5">
    <source>
        <dbReference type="Google" id="ProtNLM"/>
    </source>
</evidence>
<evidence type="ECO:0000256" key="2">
    <source>
        <dbReference type="SAM" id="SignalP"/>
    </source>
</evidence>
<feature type="signal peptide" evidence="2">
    <location>
        <begin position="1"/>
        <end position="22"/>
    </location>
</feature>
<reference evidence="4" key="1">
    <citation type="journal article" date="2019" name="Int. J. Syst. Evol. Microbiol.">
        <title>The Global Catalogue of Microorganisms (GCM) 10K type strain sequencing project: providing services to taxonomists for standard genome sequencing and annotation.</title>
        <authorList>
            <consortium name="The Broad Institute Genomics Platform"/>
            <consortium name="The Broad Institute Genome Sequencing Center for Infectious Disease"/>
            <person name="Wu L."/>
            <person name="Ma J."/>
        </authorList>
    </citation>
    <scope>NUCLEOTIDE SEQUENCE [LARGE SCALE GENOMIC DNA]</scope>
    <source>
        <strain evidence="4">CGMCC 1.15795</strain>
    </source>
</reference>
<gene>
    <name evidence="3" type="ORF">ACFSDX_18095</name>
</gene>
<keyword evidence="2" id="KW-0732">Signal</keyword>
<evidence type="ECO:0000256" key="1">
    <source>
        <dbReference type="SAM" id="MobiDB-lite"/>
    </source>
</evidence>
<evidence type="ECO:0000313" key="3">
    <source>
        <dbReference type="EMBL" id="MFD1874362.1"/>
    </source>
</evidence>
<feature type="compositionally biased region" description="Basic and acidic residues" evidence="1">
    <location>
        <begin position="44"/>
        <end position="59"/>
    </location>
</feature>
<accession>A0ABW4QY49</accession>
<comment type="caution">
    <text evidence="3">The sequence shown here is derived from an EMBL/GenBank/DDBJ whole genome shotgun (WGS) entry which is preliminary data.</text>
</comment>
<protein>
    <recommendedName>
        <fullName evidence="5">Pentapeptide MXKDX repeat protein</fullName>
    </recommendedName>
</protein>
<feature type="chain" id="PRO_5047069673" description="Pentapeptide MXKDX repeat protein" evidence="2">
    <location>
        <begin position="23"/>
        <end position="107"/>
    </location>
</feature>
<evidence type="ECO:0000313" key="4">
    <source>
        <dbReference type="Proteomes" id="UP001597197"/>
    </source>
</evidence>
<feature type="region of interest" description="Disordered" evidence="1">
    <location>
        <begin position="28"/>
        <end position="107"/>
    </location>
</feature>
<dbReference type="EMBL" id="JBHUFD010000006">
    <property type="protein sequence ID" value="MFD1874362.1"/>
    <property type="molecule type" value="Genomic_DNA"/>
</dbReference>
<keyword evidence="4" id="KW-1185">Reference proteome</keyword>
<feature type="compositionally biased region" description="Basic residues" evidence="1">
    <location>
        <begin position="90"/>
        <end position="99"/>
    </location>
</feature>
<dbReference type="RefSeq" id="WP_382316095.1">
    <property type="nucleotide sequence ID" value="NZ_JBHUFD010000006.1"/>
</dbReference>